<evidence type="ECO:0000256" key="1">
    <source>
        <dbReference type="SAM" id="MobiDB-lite"/>
    </source>
</evidence>
<keyword evidence="3" id="KW-1185">Reference proteome</keyword>
<protein>
    <recommendedName>
        <fullName evidence="4">DUF2934 domain-containing protein</fullName>
    </recommendedName>
</protein>
<evidence type="ECO:0000313" key="3">
    <source>
        <dbReference type="Proteomes" id="UP000095228"/>
    </source>
</evidence>
<evidence type="ECO:0000313" key="2">
    <source>
        <dbReference type="EMBL" id="AOS45474.1"/>
    </source>
</evidence>
<dbReference type="InterPro" id="IPR021327">
    <property type="entry name" value="DUF2934"/>
</dbReference>
<dbReference type="RefSeq" id="WP_069962617.1">
    <property type="nucleotide sequence ID" value="NZ_CP016094.1"/>
</dbReference>
<evidence type="ECO:0008006" key="4">
    <source>
        <dbReference type="Google" id="ProtNLM"/>
    </source>
</evidence>
<dbReference type="OrthoDB" id="199191at2"/>
<proteinExistence type="predicted"/>
<sequence length="121" mass="13049">MNSLPTPSPDAHPHADIAQYAHQLWQSRGCPTGCDDEIWLEAERKLGRKPKGDPFGAATHASTVADNLASYQVSPAQAEKEAITLALQKHEARAPQTAHHSAPHSKPAVTGKPVWPKPHSN</sequence>
<dbReference type="KEGG" id="obg:Verru16b_02555"/>
<name>A0A1D8AX46_9BACT</name>
<dbReference type="AlphaFoldDB" id="A0A1D8AX46"/>
<dbReference type="EMBL" id="CP016094">
    <property type="protein sequence ID" value="AOS45474.1"/>
    <property type="molecule type" value="Genomic_DNA"/>
</dbReference>
<dbReference type="Proteomes" id="UP000095228">
    <property type="component" value="Chromosome"/>
</dbReference>
<organism evidence="2 3">
    <name type="scientific">Lacunisphaera limnophila</name>
    <dbReference type="NCBI Taxonomy" id="1838286"/>
    <lineage>
        <taxon>Bacteria</taxon>
        <taxon>Pseudomonadati</taxon>
        <taxon>Verrucomicrobiota</taxon>
        <taxon>Opitutia</taxon>
        <taxon>Opitutales</taxon>
        <taxon>Opitutaceae</taxon>
        <taxon>Lacunisphaera</taxon>
    </lineage>
</organism>
<reference evidence="2 3" key="1">
    <citation type="submission" date="2016-06" db="EMBL/GenBank/DDBJ databases">
        <title>Three novel species with peptidoglycan cell walls form the new genus Lacunisphaera gen. nov. in the family Opitutaceae of the verrucomicrobial subdivision 4.</title>
        <authorList>
            <person name="Rast P."/>
            <person name="Gloeckner I."/>
            <person name="Jogler M."/>
            <person name="Boedeker C."/>
            <person name="Jeske O."/>
            <person name="Wiegand S."/>
            <person name="Reinhardt R."/>
            <person name="Schumann P."/>
            <person name="Rohde M."/>
            <person name="Spring S."/>
            <person name="Gloeckner F.O."/>
            <person name="Jogler C."/>
        </authorList>
    </citation>
    <scope>NUCLEOTIDE SEQUENCE [LARGE SCALE GENOMIC DNA]</scope>
    <source>
        <strain evidence="2 3">IG16b</strain>
    </source>
</reference>
<gene>
    <name evidence="2" type="ORF">Verru16b_02555</name>
</gene>
<feature type="region of interest" description="Disordered" evidence="1">
    <location>
        <begin position="90"/>
        <end position="121"/>
    </location>
</feature>
<dbReference type="Pfam" id="PF11154">
    <property type="entry name" value="DUF2934"/>
    <property type="match status" value="1"/>
</dbReference>
<accession>A0A1D8AX46</accession>